<keyword evidence="10 11" id="KW-0813">Transport</keyword>
<feature type="transmembrane region" description="Helical" evidence="10">
    <location>
        <begin position="217"/>
        <end position="236"/>
    </location>
</feature>
<dbReference type="InterPro" id="IPR051050">
    <property type="entry name" value="Lipid_II_flippase_MurJ/MviN"/>
</dbReference>
<feature type="transmembrane region" description="Helical" evidence="10">
    <location>
        <begin position="442"/>
        <end position="459"/>
    </location>
</feature>
<dbReference type="PANTHER" id="PTHR47019:SF1">
    <property type="entry name" value="LIPID II FLIPPASE MURJ"/>
    <property type="match status" value="1"/>
</dbReference>
<dbReference type="GO" id="GO:0071555">
    <property type="term" value="P:cell wall organization"/>
    <property type="evidence" value="ECO:0007669"/>
    <property type="project" value="UniProtKB-UniRule"/>
</dbReference>
<keyword evidence="10 11" id="KW-0961">Cell wall biogenesis/degradation</keyword>
<dbReference type="PRINTS" id="PR01806">
    <property type="entry name" value="VIRFACTRMVIN"/>
</dbReference>
<comment type="subcellular location">
    <subcellularLocation>
        <location evidence="10">Cell inner membrane</location>
        <topology evidence="10">Multi-pass membrane protein</topology>
    </subcellularLocation>
    <subcellularLocation>
        <location evidence="1">Cell membrane</location>
        <topology evidence="1">Multi-pass membrane protein</topology>
    </subcellularLocation>
</comment>
<feature type="transmembrane region" description="Helical" evidence="10">
    <location>
        <begin position="191"/>
        <end position="210"/>
    </location>
</feature>
<dbReference type="GO" id="GO:0008360">
    <property type="term" value="P:regulation of cell shape"/>
    <property type="evidence" value="ECO:0007669"/>
    <property type="project" value="UniProtKB-UniRule"/>
</dbReference>
<comment type="pathway">
    <text evidence="10">Cell wall biogenesis; peptidoglycan biosynthesis.</text>
</comment>
<keyword evidence="5 10" id="KW-0573">Peptidoglycan synthesis</keyword>
<evidence type="ECO:0000256" key="6">
    <source>
        <dbReference type="ARBA" id="ARBA00022989"/>
    </source>
</evidence>
<feature type="transmembrane region" description="Helical" evidence="10">
    <location>
        <begin position="145"/>
        <end position="171"/>
    </location>
</feature>
<evidence type="ECO:0000256" key="3">
    <source>
        <dbReference type="ARBA" id="ARBA00022692"/>
    </source>
</evidence>
<name>A0A831RWD0_9GAMM</name>
<evidence type="ECO:0000256" key="4">
    <source>
        <dbReference type="ARBA" id="ARBA00022960"/>
    </source>
</evidence>
<sequence>MERAGRDFRIFFTELSTAFVENPEEVFRRCRCAVIASDGVECRIPNDPIWRTALASLLKSLTTVGGNTMVSRVLGFVRDLVLARVFGADAATDAFFVAFKIPNFLRRLFGEGAFATAFVPVLMEYKEQRSHSELKALVDHVAGTLGLVLLIVSFIGVLAAPLIVSLFAFGWVLDGATEKLDLAAQMLRLTFPYLLFISLTAFAGGILNAHNRFAVPAFTPVLLNLCLIGAALWLAPQMQQPVVALAWGVLIAGVVQFTFQLPFLHQLKLLPAPRPAPRHEGVGRIMKLMLPALFAVSVVQINLLLDTVLASFLQTGSISWLYYSDRLMEFPQGVLGVALATVILPNLSKRHAAADSRAFSHTLDWGLRTTLLLGAPAAVGLAVLAGPMIATLFLSERFDMRDVSMARLSLMAYSVGLLAFILIKVLAPAYYARQDTKTPVKIGIVAMVVNMVFNLALIFPLQHAGLALATSLSAFVNAGLLFRGLRKRDVYRPGKEWPALWLKVGLAVAGMAAVLVWGMPALQAWSGVGIWMRASWLGAWIGIGALVYFLLLTLLGIRPHHFRNTGRA</sequence>
<feature type="transmembrane region" description="Helical" evidence="10">
    <location>
        <begin position="369"/>
        <end position="390"/>
    </location>
</feature>
<feature type="transmembrane region" description="Helical" evidence="10">
    <location>
        <begin position="285"/>
        <end position="310"/>
    </location>
</feature>
<feature type="transmembrane region" description="Helical" evidence="10">
    <location>
        <begin position="242"/>
        <end position="264"/>
    </location>
</feature>
<keyword evidence="10" id="KW-0997">Cell inner membrane</keyword>
<dbReference type="Pfam" id="PF03023">
    <property type="entry name" value="MurJ"/>
    <property type="match status" value="1"/>
</dbReference>
<organism evidence="12">
    <name type="scientific">Thiolapillus brandeum</name>
    <dbReference type="NCBI Taxonomy" id="1076588"/>
    <lineage>
        <taxon>Bacteria</taxon>
        <taxon>Pseudomonadati</taxon>
        <taxon>Pseudomonadota</taxon>
        <taxon>Gammaproteobacteria</taxon>
        <taxon>Chromatiales</taxon>
        <taxon>Sedimenticolaceae</taxon>
        <taxon>Thiolapillus</taxon>
    </lineage>
</organism>
<dbReference type="AlphaFoldDB" id="A0A831RWD0"/>
<comment type="caution">
    <text evidence="12">The sequence shown here is derived from an EMBL/GenBank/DDBJ whole genome shotgun (WGS) entry which is preliminary data.</text>
</comment>
<evidence type="ECO:0000256" key="1">
    <source>
        <dbReference type="ARBA" id="ARBA00004651"/>
    </source>
</evidence>
<keyword evidence="2 10" id="KW-1003">Cell membrane</keyword>
<feature type="transmembrane region" description="Helical" evidence="10">
    <location>
        <begin position="465"/>
        <end position="485"/>
    </location>
</feature>
<dbReference type="UniPathway" id="UPA00219"/>
<keyword evidence="6 10" id="KW-1133">Transmembrane helix</keyword>
<comment type="function">
    <text evidence="8 10 11">Involved in peptidoglycan biosynthesis. Transports lipid-linked peptidoglycan precursors from the inner to the outer leaflet of the cytoplasmic membrane.</text>
</comment>
<evidence type="ECO:0000256" key="2">
    <source>
        <dbReference type="ARBA" id="ARBA00022475"/>
    </source>
</evidence>
<evidence type="ECO:0000256" key="10">
    <source>
        <dbReference type="HAMAP-Rule" id="MF_02078"/>
    </source>
</evidence>
<evidence type="ECO:0000313" key="12">
    <source>
        <dbReference type="EMBL" id="HEC06179.1"/>
    </source>
</evidence>
<keyword evidence="4 10" id="KW-0133">Cell shape</keyword>
<evidence type="ECO:0000256" key="11">
    <source>
        <dbReference type="PIRNR" id="PIRNR002869"/>
    </source>
</evidence>
<evidence type="ECO:0000256" key="8">
    <source>
        <dbReference type="ARBA" id="ARBA00060041"/>
    </source>
</evidence>
<comment type="similarity">
    <text evidence="9 10 11">Belongs to the MurJ/MviN family.</text>
</comment>
<evidence type="ECO:0000256" key="9">
    <source>
        <dbReference type="ARBA" id="ARBA00061532"/>
    </source>
</evidence>
<dbReference type="GO" id="GO:0015648">
    <property type="term" value="F:lipid-linked peptidoglycan transporter activity"/>
    <property type="evidence" value="ECO:0007669"/>
    <property type="project" value="UniProtKB-UniRule"/>
</dbReference>
<reference evidence="12" key="1">
    <citation type="journal article" date="2020" name="mSystems">
        <title>Genome- and Community-Level Interaction Insights into Carbon Utilization and Element Cycling Functions of Hydrothermarchaeota in Hydrothermal Sediment.</title>
        <authorList>
            <person name="Zhou Z."/>
            <person name="Liu Y."/>
            <person name="Xu W."/>
            <person name="Pan J."/>
            <person name="Luo Z.H."/>
            <person name="Li M."/>
        </authorList>
    </citation>
    <scope>NUCLEOTIDE SEQUENCE [LARGE SCALE GENOMIC DNA]</scope>
    <source>
        <strain evidence="12">HyVt-458</strain>
    </source>
</reference>
<protein>
    <recommendedName>
        <fullName evidence="10">Probable lipid II flippase MurJ</fullName>
    </recommendedName>
</protein>
<dbReference type="NCBIfam" id="TIGR01695">
    <property type="entry name" value="murJ_mviN"/>
    <property type="match status" value="1"/>
</dbReference>
<dbReference type="PANTHER" id="PTHR47019">
    <property type="entry name" value="LIPID II FLIPPASE MURJ"/>
    <property type="match status" value="1"/>
</dbReference>
<keyword evidence="3 10" id="KW-0812">Transmembrane</keyword>
<dbReference type="GO" id="GO:0005886">
    <property type="term" value="C:plasma membrane"/>
    <property type="evidence" value="ECO:0007669"/>
    <property type="project" value="UniProtKB-SubCell"/>
</dbReference>
<dbReference type="InterPro" id="IPR004268">
    <property type="entry name" value="MurJ"/>
</dbReference>
<dbReference type="CDD" id="cd13123">
    <property type="entry name" value="MATE_MurJ_like"/>
    <property type="match status" value="1"/>
</dbReference>
<feature type="transmembrane region" description="Helical" evidence="10">
    <location>
        <begin position="537"/>
        <end position="557"/>
    </location>
</feature>
<dbReference type="EMBL" id="DRLF01000179">
    <property type="protein sequence ID" value="HEC06179.1"/>
    <property type="molecule type" value="Genomic_DNA"/>
</dbReference>
<keyword evidence="7 10" id="KW-0472">Membrane</keyword>
<dbReference type="GO" id="GO:0034204">
    <property type="term" value="P:lipid translocation"/>
    <property type="evidence" value="ECO:0007669"/>
    <property type="project" value="TreeGrafter"/>
</dbReference>
<dbReference type="GO" id="GO:0009252">
    <property type="term" value="P:peptidoglycan biosynthetic process"/>
    <property type="evidence" value="ECO:0007669"/>
    <property type="project" value="UniProtKB-UniRule"/>
</dbReference>
<dbReference type="Proteomes" id="UP000886339">
    <property type="component" value="Unassembled WGS sequence"/>
</dbReference>
<dbReference type="PIRSF" id="PIRSF002869">
    <property type="entry name" value="MviN"/>
    <property type="match status" value="1"/>
</dbReference>
<evidence type="ECO:0000256" key="7">
    <source>
        <dbReference type="ARBA" id="ARBA00023136"/>
    </source>
</evidence>
<feature type="transmembrane region" description="Helical" evidence="10">
    <location>
        <begin position="497"/>
        <end position="517"/>
    </location>
</feature>
<evidence type="ECO:0000256" key="5">
    <source>
        <dbReference type="ARBA" id="ARBA00022984"/>
    </source>
</evidence>
<accession>A0A831RWD0</accession>
<dbReference type="HAMAP" id="MF_02078">
    <property type="entry name" value="MurJ_MviN"/>
    <property type="match status" value="1"/>
</dbReference>
<gene>
    <name evidence="10 12" type="primary">murJ</name>
    <name evidence="12" type="ORF">ENJ12_04980</name>
</gene>
<feature type="transmembrane region" description="Helical" evidence="10">
    <location>
        <begin position="410"/>
        <end position="430"/>
    </location>
</feature>
<feature type="transmembrane region" description="Helical" evidence="10">
    <location>
        <begin position="330"/>
        <end position="348"/>
    </location>
</feature>
<proteinExistence type="inferred from homology"/>